<proteinExistence type="predicted"/>
<gene>
    <name evidence="2" type="ORF">GCM10010151_14740</name>
</gene>
<reference evidence="3" key="1">
    <citation type="journal article" date="2019" name="Int. J. Syst. Evol. Microbiol.">
        <title>The Global Catalogue of Microorganisms (GCM) 10K type strain sequencing project: providing services to taxonomists for standard genome sequencing and annotation.</title>
        <authorList>
            <consortium name="The Broad Institute Genomics Platform"/>
            <consortium name="The Broad Institute Genome Sequencing Center for Infectious Disease"/>
            <person name="Wu L."/>
            <person name="Ma J."/>
        </authorList>
    </citation>
    <scope>NUCLEOTIDE SEQUENCE [LARGE SCALE GENOMIC DNA]</scope>
    <source>
        <strain evidence="3">JCM 3146</strain>
    </source>
</reference>
<feature type="domain" description="SH3b" evidence="1">
    <location>
        <begin position="56"/>
        <end position="107"/>
    </location>
</feature>
<dbReference type="RefSeq" id="WP_252800408.1">
    <property type="nucleotide sequence ID" value="NZ_BAAABM010000009.1"/>
</dbReference>
<organism evidence="2 3">
    <name type="scientific">Actinoallomurus spadix</name>
    <dbReference type="NCBI Taxonomy" id="79912"/>
    <lineage>
        <taxon>Bacteria</taxon>
        <taxon>Bacillati</taxon>
        <taxon>Actinomycetota</taxon>
        <taxon>Actinomycetes</taxon>
        <taxon>Streptosporangiales</taxon>
        <taxon>Thermomonosporaceae</taxon>
        <taxon>Actinoallomurus</taxon>
    </lineage>
</organism>
<dbReference type="EMBL" id="BAAABM010000009">
    <property type="protein sequence ID" value="GAA0325852.1"/>
    <property type="molecule type" value="Genomic_DNA"/>
</dbReference>
<sequence>MNLRNRAVAVVTAVTIGAGGILAMGATAEAAVRPAAAHVLSAHAYRVVGVRKGHELTVRAAANAKSRVVGHLAAGAATTGTGRSSRGYLEVRAGNGKTGWVPAKNLETIEVKRH</sequence>
<accession>A0ABP3FTW5</accession>
<evidence type="ECO:0000313" key="2">
    <source>
        <dbReference type="EMBL" id="GAA0325852.1"/>
    </source>
</evidence>
<name>A0ABP3FTW5_9ACTN</name>
<keyword evidence="3" id="KW-1185">Reference proteome</keyword>
<protein>
    <recommendedName>
        <fullName evidence="1">SH3b domain-containing protein</fullName>
    </recommendedName>
</protein>
<dbReference type="InterPro" id="IPR003646">
    <property type="entry name" value="SH3-like_bac-type"/>
</dbReference>
<comment type="caution">
    <text evidence="2">The sequence shown here is derived from an EMBL/GenBank/DDBJ whole genome shotgun (WGS) entry which is preliminary data.</text>
</comment>
<evidence type="ECO:0000259" key="1">
    <source>
        <dbReference type="Pfam" id="PF08239"/>
    </source>
</evidence>
<dbReference type="Proteomes" id="UP001501822">
    <property type="component" value="Unassembled WGS sequence"/>
</dbReference>
<dbReference type="Pfam" id="PF08239">
    <property type="entry name" value="SH3_3"/>
    <property type="match status" value="1"/>
</dbReference>
<evidence type="ECO:0000313" key="3">
    <source>
        <dbReference type="Proteomes" id="UP001501822"/>
    </source>
</evidence>
<dbReference type="Gene3D" id="2.30.30.40">
    <property type="entry name" value="SH3 Domains"/>
    <property type="match status" value="1"/>
</dbReference>